<comment type="caution">
    <text evidence="10">The sequence shown here is derived from an EMBL/GenBank/DDBJ whole genome shotgun (WGS) entry which is preliminary data.</text>
</comment>
<dbReference type="PANTHER" id="PTHR43178:SF5">
    <property type="entry name" value="LIPOAMIDE ACYLTRANSFERASE COMPONENT OF BRANCHED-CHAIN ALPHA-KETO ACID DEHYDROGENASE COMPLEX, MITOCHONDRIAL"/>
    <property type="match status" value="1"/>
</dbReference>
<evidence type="ECO:0000256" key="1">
    <source>
        <dbReference type="ARBA" id="ARBA00001938"/>
    </source>
</evidence>
<dbReference type="EC" id="2.3.1.-" evidence="6"/>
<proteinExistence type="inferred from homology"/>
<sequence>MDTGERSERNVGTGERSERIIGAGERAEQVFTLPDFGEGLVEGVVRAWRVAVGDTVVIGQKVVVVQMPRATVEVQIPFAGTVIELHVPENSALAVGAPLITVGVESAANGLIGRPFDAHVPGERYEQYREEERAGSGHVLIGYGTSAGTRRRRRRVGGMAGTRGSGGVGSDDGVPQVISPAVRKSARDRGVDLRTVSGSGVGGVITEADVAAASAGAGIGIAEGAGSPGAAAVDSNGGAAGSARGVGLDSNGAEGAAPGSGRAVADSRGTASDSRGAASDSNDALAGASATAADRGGAVVGSGDAAVDSPSAVSDSKRGASDSVPATAALNGHAGDSAGAVANSAGAVAGSGGADGRASGAGGRSRVAAAFGFVAQRIPLAGVRKVIADRLSTSRREIPDATTWLDVDATELLRARRVINAALPRGERIGLPALPARLAIAALRQYPELNAVVDIERGEIVRFDRVNLGIVARTPHGRVVPVLERADAMTTVELSTQLRDVLALADSGTIPADRLTGGTFTIDNYGASGMDGSTATAANPDAPLLGIGRIVDRPWAVGGEMTLRKITRLSLTFDQRVCDADSAEGFLRLLADYIESPIAALGRI</sequence>
<dbReference type="Proteomes" id="UP000266677">
    <property type="component" value="Unassembled WGS sequence"/>
</dbReference>
<dbReference type="SUPFAM" id="SSF52777">
    <property type="entry name" value="CoA-dependent acyltransferases"/>
    <property type="match status" value="1"/>
</dbReference>
<dbReference type="Pfam" id="PF02817">
    <property type="entry name" value="E3_binding"/>
    <property type="match status" value="1"/>
</dbReference>
<dbReference type="Gene3D" id="3.30.559.10">
    <property type="entry name" value="Chloramphenicol acetyltransferase-like domain"/>
    <property type="match status" value="1"/>
</dbReference>
<feature type="region of interest" description="Disordered" evidence="7">
    <location>
        <begin position="151"/>
        <end position="176"/>
    </location>
</feature>
<dbReference type="EMBL" id="QZFU01000036">
    <property type="protein sequence ID" value="RJO71017.1"/>
    <property type="molecule type" value="Genomic_DNA"/>
</dbReference>
<organism evidence="10 11">
    <name type="scientific">Nocardia panacis</name>
    <dbReference type="NCBI Taxonomy" id="2340916"/>
    <lineage>
        <taxon>Bacteria</taxon>
        <taxon>Bacillati</taxon>
        <taxon>Actinomycetota</taxon>
        <taxon>Actinomycetes</taxon>
        <taxon>Mycobacteriales</taxon>
        <taxon>Nocardiaceae</taxon>
        <taxon>Nocardia</taxon>
    </lineage>
</organism>
<keyword evidence="4 6" id="KW-0450">Lipoyl</keyword>
<keyword evidence="11" id="KW-1185">Reference proteome</keyword>
<evidence type="ECO:0000256" key="4">
    <source>
        <dbReference type="ARBA" id="ARBA00022823"/>
    </source>
</evidence>
<dbReference type="PANTHER" id="PTHR43178">
    <property type="entry name" value="DIHYDROLIPOAMIDE ACETYLTRANSFERASE COMPONENT OF PYRUVATE DEHYDROGENASE COMPLEX"/>
    <property type="match status" value="1"/>
</dbReference>
<feature type="domain" description="Lipoyl-binding" evidence="8">
    <location>
        <begin position="28"/>
        <end position="103"/>
    </location>
</feature>
<dbReference type="InterPro" id="IPR001078">
    <property type="entry name" value="2-oxoacid_DH_actylTfrase"/>
</dbReference>
<dbReference type="PROSITE" id="PS50968">
    <property type="entry name" value="BIOTINYL_LIPOYL"/>
    <property type="match status" value="1"/>
</dbReference>
<comment type="cofactor">
    <cofactor evidence="1 6">
        <name>(R)-lipoate</name>
        <dbReference type="ChEBI" id="CHEBI:83088"/>
    </cofactor>
</comment>
<dbReference type="GO" id="GO:0031405">
    <property type="term" value="F:lipoic acid binding"/>
    <property type="evidence" value="ECO:0007669"/>
    <property type="project" value="TreeGrafter"/>
</dbReference>
<name>A0A3A4K8K4_9NOCA</name>
<dbReference type="SUPFAM" id="SSF47005">
    <property type="entry name" value="Peripheral subunit-binding domain of 2-oxo acid dehydrogenase complex"/>
    <property type="match status" value="1"/>
</dbReference>
<dbReference type="Gene3D" id="4.10.320.10">
    <property type="entry name" value="E3-binding domain"/>
    <property type="match status" value="1"/>
</dbReference>
<evidence type="ECO:0000256" key="3">
    <source>
        <dbReference type="ARBA" id="ARBA00022679"/>
    </source>
</evidence>
<dbReference type="CDD" id="cd06849">
    <property type="entry name" value="lipoyl_domain"/>
    <property type="match status" value="1"/>
</dbReference>
<dbReference type="AlphaFoldDB" id="A0A3A4K8K4"/>
<reference evidence="10 11" key="1">
    <citation type="submission" date="2018-09" db="EMBL/GenBank/DDBJ databases">
        <title>YIM PH21274 draft genome.</title>
        <authorList>
            <person name="Miao C."/>
        </authorList>
    </citation>
    <scope>NUCLEOTIDE SEQUENCE [LARGE SCALE GENOMIC DNA]</scope>
    <source>
        <strain evidence="10 11">YIM PH 21724</strain>
    </source>
</reference>
<evidence type="ECO:0000313" key="11">
    <source>
        <dbReference type="Proteomes" id="UP000266677"/>
    </source>
</evidence>
<evidence type="ECO:0000256" key="2">
    <source>
        <dbReference type="ARBA" id="ARBA00007317"/>
    </source>
</evidence>
<feature type="compositionally biased region" description="Low complexity" evidence="7">
    <location>
        <begin position="296"/>
        <end position="314"/>
    </location>
</feature>
<dbReference type="InterPro" id="IPR000089">
    <property type="entry name" value="Biotin_lipoyl"/>
</dbReference>
<dbReference type="Pfam" id="PF00364">
    <property type="entry name" value="Biotin_lipoyl"/>
    <property type="match status" value="1"/>
</dbReference>
<feature type="region of interest" description="Disordered" evidence="7">
    <location>
        <begin position="250"/>
        <end position="282"/>
    </location>
</feature>
<dbReference type="InterPro" id="IPR023213">
    <property type="entry name" value="CAT-like_dom_sf"/>
</dbReference>
<comment type="similarity">
    <text evidence="2 6">Belongs to the 2-oxoacid dehydrogenase family.</text>
</comment>
<dbReference type="InterPro" id="IPR050743">
    <property type="entry name" value="2-oxoacid_DH_E2_comp"/>
</dbReference>
<evidence type="ECO:0000256" key="7">
    <source>
        <dbReference type="SAM" id="MobiDB-lite"/>
    </source>
</evidence>
<dbReference type="OrthoDB" id="9805770at2"/>
<dbReference type="InterPro" id="IPR011053">
    <property type="entry name" value="Single_hybrid_motif"/>
</dbReference>
<dbReference type="Gene3D" id="2.40.50.100">
    <property type="match status" value="1"/>
</dbReference>
<accession>A0A3A4K8K4</accession>
<dbReference type="PROSITE" id="PS51826">
    <property type="entry name" value="PSBD"/>
    <property type="match status" value="1"/>
</dbReference>
<gene>
    <name evidence="10" type="ORF">D5S18_26310</name>
</gene>
<dbReference type="SUPFAM" id="SSF51230">
    <property type="entry name" value="Single hybrid motif"/>
    <property type="match status" value="1"/>
</dbReference>
<feature type="domain" description="Peripheral subunit-binding (PSBD)" evidence="9">
    <location>
        <begin position="177"/>
        <end position="214"/>
    </location>
</feature>
<protein>
    <recommendedName>
        <fullName evidence="6">Dihydrolipoamide acetyltransferase component of pyruvate dehydrogenase complex</fullName>
        <ecNumber evidence="6">2.3.1.-</ecNumber>
    </recommendedName>
</protein>
<evidence type="ECO:0000313" key="10">
    <source>
        <dbReference type="EMBL" id="RJO71017.1"/>
    </source>
</evidence>
<dbReference type="InterPro" id="IPR036625">
    <property type="entry name" value="E3-bd_dom_sf"/>
</dbReference>
<evidence type="ECO:0000256" key="6">
    <source>
        <dbReference type="RuleBase" id="RU003423"/>
    </source>
</evidence>
<dbReference type="GO" id="GO:0016407">
    <property type="term" value="F:acetyltransferase activity"/>
    <property type="evidence" value="ECO:0007669"/>
    <property type="project" value="TreeGrafter"/>
</dbReference>
<dbReference type="Pfam" id="PF00198">
    <property type="entry name" value="2-oxoacid_dh"/>
    <property type="match status" value="1"/>
</dbReference>
<keyword evidence="5 6" id="KW-0012">Acyltransferase</keyword>
<evidence type="ECO:0000259" key="9">
    <source>
        <dbReference type="PROSITE" id="PS51826"/>
    </source>
</evidence>
<feature type="region of interest" description="Disordered" evidence="7">
    <location>
        <begin position="296"/>
        <end position="328"/>
    </location>
</feature>
<dbReference type="InterPro" id="IPR004167">
    <property type="entry name" value="PSBD"/>
</dbReference>
<evidence type="ECO:0000259" key="8">
    <source>
        <dbReference type="PROSITE" id="PS50968"/>
    </source>
</evidence>
<feature type="compositionally biased region" description="Gly residues" evidence="7">
    <location>
        <begin position="158"/>
        <end position="170"/>
    </location>
</feature>
<keyword evidence="3 6" id="KW-0808">Transferase</keyword>
<evidence type="ECO:0000256" key="5">
    <source>
        <dbReference type="ARBA" id="ARBA00023315"/>
    </source>
</evidence>
<dbReference type="GO" id="GO:0005737">
    <property type="term" value="C:cytoplasm"/>
    <property type="evidence" value="ECO:0007669"/>
    <property type="project" value="TreeGrafter"/>
</dbReference>